<evidence type="ECO:0000313" key="6">
    <source>
        <dbReference type="EMBL" id="KAB1649609.1"/>
    </source>
</evidence>
<reference evidence="6 7" key="1">
    <citation type="submission" date="2019-09" db="EMBL/GenBank/DDBJ databases">
        <title>Phylogeny of genus Pseudoclavibacter and closely related genus.</title>
        <authorList>
            <person name="Li Y."/>
        </authorList>
    </citation>
    <scope>NUCLEOTIDE SEQUENCE [LARGE SCALE GENOMIC DNA]</scope>
    <source>
        <strain evidence="6 7">EGI 60007</strain>
    </source>
</reference>
<evidence type="ECO:0000256" key="4">
    <source>
        <dbReference type="SAM" id="MobiDB-lite"/>
    </source>
</evidence>
<dbReference type="NCBIfam" id="TIGR02422">
    <property type="entry name" value="protocat_beta"/>
    <property type="match status" value="1"/>
</dbReference>
<feature type="domain" description="Intradiol ring-cleavage dioxygenases" evidence="5">
    <location>
        <begin position="113"/>
        <end position="141"/>
    </location>
</feature>
<dbReference type="Pfam" id="PF12391">
    <property type="entry name" value="PCDO_beta_N"/>
    <property type="match status" value="1"/>
</dbReference>
<dbReference type="EC" id="1.13.11.3" evidence="6"/>
<dbReference type="InterPro" id="IPR000627">
    <property type="entry name" value="Intradiol_dOase_C"/>
</dbReference>
<name>A0A6H9WF81_9MICO</name>
<evidence type="ECO:0000313" key="7">
    <source>
        <dbReference type="Proteomes" id="UP000431744"/>
    </source>
</evidence>
<keyword evidence="7" id="KW-1185">Reference proteome</keyword>
<proteinExistence type="inferred from homology"/>
<dbReference type="InterPro" id="IPR012785">
    <property type="entry name" value="Protocat_dOase_b"/>
</dbReference>
<dbReference type="Gene3D" id="2.60.130.10">
    <property type="entry name" value="Aromatic compound dioxygenase"/>
    <property type="match status" value="1"/>
</dbReference>
<dbReference type="GO" id="GO:0008199">
    <property type="term" value="F:ferric iron binding"/>
    <property type="evidence" value="ECO:0007669"/>
    <property type="project" value="InterPro"/>
</dbReference>
<gene>
    <name evidence="6" type="primary">pcaH</name>
    <name evidence="6" type="ORF">F8O04_05015</name>
</gene>
<dbReference type="Proteomes" id="UP000431744">
    <property type="component" value="Unassembled WGS sequence"/>
</dbReference>
<evidence type="ECO:0000256" key="1">
    <source>
        <dbReference type="ARBA" id="ARBA00007825"/>
    </source>
</evidence>
<evidence type="ECO:0000256" key="2">
    <source>
        <dbReference type="ARBA" id="ARBA00022964"/>
    </source>
</evidence>
<dbReference type="Pfam" id="PF00775">
    <property type="entry name" value="Dioxygenase_C"/>
    <property type="match status" value="1"/>
</dbReference>
<dbReference type="PANTHER" id="PTHR33711">
    <property type="entry name" value="DIOXYGENASE, PUTATIVE (AFU_ORTHOLOGUE AFUA_2G02910)-RELATED"/>
    <property type="match status" value="1"/>
</dbReference>
<dbReference type="InterPro" id="IPR024756">
    <property type="entry name" value="PCDO_beta_N"/>
</dbReference>
<comment type="similarity">
    <text evidence="1">Belongs to the intradiol ring-cleavage dioxygenase family.</text>
</comment>
<keyword evidence="2 6" id="KW-0223">Dioxygenase</keyword>
<dbReference type="GO" id="GO:0018578">
    <property type="term" value="F:protocatechuate 3,4-dioxygenase activity"/>
    <property type="evidence" value="ECO:0007669"/>
    <property type="project" value="UniProtKB-EC"/>
</dbReference>
<feature type="region of interest" description="Disordered" evidence="4">
    <location>
        <begin position="1"/>
        <end position="30"/>
    </location>
</feature>
<dbReference type="InterPro" id="IPR050770">
    <property type="entry name" value="Intradiol_RC_Dioxygenase"/>
</dbReference>
<dbReference type="PROSITE" id="PS00083">
    <property type="entry name" value="INTRADIOL_DIOXYGENAS"/>
    <property type="match status" value="1"/>
</dbReference>
<dbReference type="GO" id="GO:0019619">
    <property type="term" value="P:3,4-dihydroxybenzoate catabolic process"/>
    <property type="evidence" value="ECO:0007669"/>
    <property type="project" value="InterPro"/>
</dbReference>
<dbReference type="RefSeq" id="WP_158028199.1">
    <property type="nucleotide sequence ID" value="NZ_BMHG01000001.1"/>
</dbReference>
<protein>
    <submittedName>
        <fullName evidence="6">Protocatechuate 3,4-dioxygenase subunit beta</fullName>
        <ecNumber evidence="6">1.13.11.3</ecNumber>
    </submittedName>
</protein>
<feature type="compositionally biased region" description="Acidic residues" evidence="4">
    <location>
        <begin position="1"/>
        <end position="15"/>
    </location>
</feature>
<accession>A0A6H9WF81</accession>
<dbReference type="EMBL" id="WBJY01000001">
    <property type="protein sequence ID" value="KAB1649609.1"/>
    <property type="molecule type" value="Genomic_DNA"/>
</dbReference>
<dbReference type="OrthoDB" id="9805815at2"/>
<keyword evidence="3 6" id="KW-0560">Oxidoreductase</keyword>
<dbReference type="AlphaFoldDB" id="A0A6H9WF81"/>
<comment type="caution">
    <text evidence="6">The sequence shown here is derived from an EMBL/GenBank/DDBJ whole genome shotgun (WGS) entry which is preliminary data.</text>
</comment>
<organism evidence="6 7">
    <name type="scientific">Pseudoclavibacter endophyticus</name>
    <dbReference type="NCBI Taxonomy" id="1778590"/>
    <lineage>
        <taxon>Bacteria</taxon>
        <taxon>Bacillati</taxon>
        <taxon>Actinomycetota</taxon>
        <taxon>Actinomycetes</taxon>
        <taxon>Micrococcales</taxon>
        <taxon>Microbacteriaceae</taxon>
        <taxon>Pseudoclavibacter</taxon>
    </lineage>
</organism>
<sequence length="276" mass="31515">MSGADDQTEQVEQELDPLASGDPQAQISQEIQDAHRRYREGVEAGDTVETQSRIDFAPYRSSILRHPTKDLHHTDPETIELFSPAFGHRDVNILESDLTIQADGEPIGERIIVTGRVLDGDGRPVRGQLVEVWQANAAGRYVHKRDQHPAPIDPNFTGVGRCLTDGEGRYRFTTIKPAPYPWKNHHNAWRPAHIHFSLFGTEFTQRMITQMYFPGDPLFPLDPIYQSIVDQDARDRLVATYNHDVTSHEWNTGYEWDIVLTGSHRTWMEPEEGDEH</sequence>
<dbReference type="PANTHER" id="PTHR33711:SF10">
    <property type="entry name" value="INTRADIOL RING-CLEAVAGE DIOXYGENASES DOMAIN-CONTAINING PROTEIN"/>
    <property type="match status" value="1"/>
</dbReference>
<evidence type="ECO:0000256" key="3">
    <source>
        <dbReference type="ARBA" id="ARBA00023002"/>
    </source>
</evidence>
<dbReference type="SUPFAM" id="SSF49482">
    <property type="entry name" value="Aromatic compound dioxygenase"/>
    <property type="match status" value="1"/>
</dbReference>
<dbReference type="InterPro" id="IPR015889">
    <property type="entry name" value="Intradiol_dOase_core"/>
</dbReference>
<evidence type="ECO:0000259" key="5">
    <source>
        <dbReference type="PROSITE" id="PS00083"/>
    </source>
</evidence>